<gene>
    <name evidence="1" type="ORF">ITX44_32465</name>
</gene>
<dbReference type="RefSeq" id="WP_205361919.1">
    <property type="nucleotide sequence ID" value="NZ_JADKYB010000023.1"/>
</dbReference>
<dbReference type="EMBL" id="JADKYB010000023">
    <property type="protein sequence ID" value="MBM9509182.1"/>
    <property type="molecule type" value="Genomic_DNA"/>
</dbReference>
<comment type="caution">
    <text evidence="1">The sequence shown here is derived from an EMBL/GenBank/DDBJ whole genome shotgun (WGS) entry which is preliminary data.</text>
</comment>
<name>A0ABS2U2A6_9ACTN</name>
<evidence type="ECO:0000313" key="1">
    <source>
        <dbReference type="EMBL" id="MBM9509182.1"/>
    </source>
</evidence>
<protein>
    <submittedName>
        <fullName evidence="1">Uncharacterized protein</fullName>
    </submittedName>
</protein>
<sequence>MATFAKNYSAKLPKVVKKITDVIDELPACYHFPAEHWTKLVESAQRTSGRYDSCFMQPAQCGAMSRITLPQ</sequence>
<proteinExistence type="predicted"/>
<reference evidence="1 2" key="1">
    <citation type="submission" date="2021-01" db="EMBL/GenBank/DDBJ databases">
        <title>Streptomyces acididurans sp. nov., isolated from a peat swamp forest soil.</title>
        <authorList>
            <person name="Chantavorakit T."/>
            <person name="Duangmal K."/>
        </authorList>
    </citation>
    <scope>NUCLEOTIDE SEQUENCE [LARGE SCALE GENOMIC DNA]</scope>
    <source>
        <strain evidence="1 2">KK5PA1</strain>
    </source>
</reference>
<keyword evidence="2" id="KW-1185">Reference proteome</keyword>
<organism evidence="1 2">
    <name type="scientific">Actinacidiphila acididurans</name>
    <dbReference type="NCBI Taxonomy" id="2784346"/>
    <lineage>
        <taxon>Bacteria</taxon>
        <taxon>Bacillati</taxon>
        <taxon>Actinomycetota</taxon>
        <taxon>Actinomycetes</taxon>
        <taxon>Kitasatosporales</taxon>
        <taxon>Streptomycetaceae</taxon>
        <taxon>Actinacidiphila</taxon>
    </lineage>
</organism>
<accession>A0ABS2U2A6</accession>
<evidence type="ECO:0000313" key="2">
    <source>
        <dbReference type="Proteomes" id="UP000749040"/>
    </source>
</evidence>
<dbReference type="Proteomes" id="UP000749040">
    <property type="component" value="Unassembled WGS sequence"/>
</dbReference>